<comment type="subcellular location">
    <subcellularLocation>
        <location evidence="2">Chromosome</location>
    </subcellularLocation>
    <subcellularLocation>
        <location evidence="1">Nucleus</location>
    </subcellularLocation>
</comment>
<dbReference type="GO" id="GO:0005524">
    <property type="term" value="F:ATP binding"/>
    <property type="evidence" value="ECO:0007669"/>
    <property type="project" value="UniProtKB-KW"/>
</dbReference>
<dbReference type="EMBL" id="LFYR01001368">
    <property type="protein sequence ID" value="KMZ62353.1"/>
    <property type="molecule type" value="Genomic_DNA"/>
</dbReference>
<dbReference type="GO" id="GO:0016887">
    <property type="term" value="F:ATP hydrolysis activity"/>
    <property type="evidence" value="ECO:0007669"/>
    <property type="project" value="InterPro"/>
</dbReference>
<dbReference type="PANTHER" id="PTHR19306">
    <property type="entry name" value="STRUCTURAL MAINTENANCE OF CHROMOSOMES 5,6 SMC5, SMC6"/>
    <property type="match status" value="1"/>
</dbReference>
<evidence type="ECO:0000256" key="9">
    <source>
        <dbReference type="ARBA" id="ARBA00023172"/>
    </source>
</evidence>
<keyword evidence="9" id="KW-0233">DNA recombination</keyword>
<dbReference type="Gene3D" id="3.40.50.300">
    <property type="entry name" value="P-loop containing nucleotide triphosphate hydrolases"/>
    <property type="match status" value="1"/>
</dbReference>
<keyword evidence="4" id="KW-0158">Chromosome</keyword>
<feature type="coiled-coil region" evidence="12">
    <location>
        <begin position="180"/>
        <end position="224"/>
    </location>
</feature>
<comment type="similarity">
    <text evidence="3">Belongs to the SMC family. SMC6 subfamily.</text>
</comment>
<keyword evidence="10" id="KW-0234">DNA repair</keyword>
<dbReference type="SUPFAM" id="SSF52540">
    <property type="entry name" value="P-loop containing nucleoside triphosphate hydrolases"/>
    <property type="match status" value="1"/>
</dbReference>
<evidence type="ECO:0000256" key="6">
    <source>
        <dbReference type="ARBA" id="ARBA00022763"/>
    </source>
</evidence>
<dbReference type="STRING" id="29655.A0A0K9P045"/>
<reference evidence="15" key="1">
    <citation type="journal article" date="2016" name="Nature">
        <title>The genome of the seagrass Zostera marina reveals angiosperm adaptation to the sea.</title>
        <authorList>
            <person name="Olsen J.L."/>
            <person name="Rouze P."/>
            <person name="Verhelst B."/>
            <person name="Lin Y.-C."/>
            <person name="Bayer T."/>
            <person name="Collen J."/>
            <person name="Dattolo E."/>
            <person name="De Paoli E."/>
            <person name="Dittami S."/>
            <person name="Maumus F."/>
            <person name="Michel G."/>
            <person name="Kersting A."/>
            <person name="Lauritano C."/>
            <person name="Lohaus R."/>
            <person name="Toepel M."/>
            <person name="Tonon T."/>
            <person name="Vanneste K."/>
            <person name="Amirebrahimi M."/>
            <person name="Brakel J."/>
            <person name="Bostroem C."/>
            <person name="Chovatia M."/>
            <person name="Grimwood J."/>
            <person name="Jenkins J.W."/>
            <person name="Jueterbock A."/>
            <person name="Mraz A."/>
            <person name="Stam W.T."/>
            <person name="Tice H."/>
            <person name="Bornberg-Bauer E."/>
            <person name="Green P.J."/>
            <person name="Pearson G.A."/>
            <person name="Procaccini G."/>
            <person name="Duarte C.M."/>
            <person name="Schmutz J."/>
            <person name="Reusch T.B.H."/>
            <person name="Van de Peer Y."/>
        </authorList>
    </citation>
    <scope>NUCLEOTIDE SEQUENCE [LARGE SCALE GENOMIC DNA]</scope>
    <source>
        <strain evidence="15">cv. Finnish</strain>
    </source>
</reference>
<name>A0A0K9P045_ZOSMR</name>
<evidence type="ECO:0000256" key="2">
    <source>
        <dbReference type="ARBA" id="ARBA00004286"/>
    </source>
</evidence>
<evidence type="ECO:0000256" key="11">
    <source>
        <dbReference type="ARBA" id="ARBA00023242"/>
    </source>
</evidence>
<dbReference type="GO" id="GO:0006310">
    <property type="term" value="P:DNA recombination"/>
    <property type="evidence" value="ECO:0007669"/>
    <property type="project" value="UniProtKB-KW"/>
</dbReference>
<dbReference type="OrthoDB" id="10072614at2759"/>
<gene>
    <name evidence="14" type="ORF">ZOSMA_46G00280</name>
</gene>
<dbReference type="PANTHER" id="PTHR19306:SF6">
    <property type="entry name" value="STRUCTURAL MAINTENANCE OF CHROMOSOMES PROTEIN 6"/>
    <property type="match status" value="1"/>
</dbReference>
<dbReference type="OMA" id="CHIRYLP"/>
<evidence type="ECO:0000256" key="7">
    <source>
        <dbReference type="ARBA" id="ARBA00022840"/>
    </source>
</evidence>
<evidence type="ECO:0000256" key="3">
    <source>
        <dbReference type="ARBA" id="ARBA00006793"/>
    </source>
</evidence>
<evidence type="ECO:0000256" key="1">
    <source>
        <dbReference type="ARBA" id="ARBA00004123"/>
    </source>
</evidence>
<keyword evidence="7" id="KW-0067">ATP-binding</keyword>
<dbReference type="InterPro" id="IPR038729">
    <property type="entry name" value="Rad50/SbcC_AAA"/>
</dbReference>
<organism evidence="14 15">
    <name type="scientific">Zostera marina</name>
    <name type="common">Eelgrass</name>
    <dbReference type="NCBI Taxonomy" id="29655"/>
    <lineage>
        <taxon>Eukaryota</taxon>
        <taxon>Viridiplantae</taxon>
        <taxon>Streptophyta</taxon>
        <taxon>Embryophyta</taxon>
        <taxon>Tracheophyta</taxon>
        <taxon>Spermatophyta</taxon>
        <taxon>Magnoliopsida</taxon>
        <taxon>Liliopsida</taxon>
        <taxon>Zosteraceae</taxon>
        <taxon>Zostera</taxon>
    </lineage>
</organism>
<keyword evidence="8 12" id="KW-0175">Coiled coil</keyword>
<keyword evidence="6" id="KW-0227">DNA damage</keyword>
<comment type="caution">
    <text evidence="14">The sequence shown here is derived from an EMBL/GenBank/DDBJ whole genome shotgun (WGS) entry which is preliminary data.</text>
</comment>
<dbReference type="Proteomes" id="UP000036987">
    <property type="component" value="Unassembled WGS sequence"/>
</dbReference>
<keyword evidence="5" id="KW-0547">Nucleotide-binding</keyword>
<keyword evidence="11" id="KW-0539">Nucleus</keyword>
<evidence type="ECO:0000256" key="10">
    <source>
        <dbReference type="ARBA" id="ARBA00023204"/>
    </source>
</evidence>
<feature type="domain" description="Rad50/SbcC-type AAA" evidence="13">
    <location>
        <begin position="9"/>
        <end position="215"/>
    </location>
</feature>
<sequence>MDVAGVVSKIRLENFMCHSKLEIVLGDWVNFITGQNGSGKSAILTALCVAFGCRAKGTQRASTLKDFIKNGCSSAIVSVEIKNKGEDAFKPEIYGDMLIIERRITEATSSTILKDCYGKKISQRKNDLREIVDHFNIDVENPCVIMSQDKSREFLHSGNNKDKFKFFFKATLLQQVNDLLQSIAVQLESANAVIDELELSIRPIQKEINELLEKITNMERLEQISLEAKDLKKKLAWSWVYSTDNDILHQETKIGKLSDRIPACQERIDKNLVCN</sequence>
<evidence type="ECO:0000313" key="15">
    <source>
        <dbReference type="Proteomes" id="UP000036987"/>
    </source>
</evidence>
<evidence type="ECO:0000256" key="5">
    <source>
        <dbReference type="ARBA" id="ARBA00022741"/>
    </source>
</evidence>
<protein>
    <recommendedName>
        <fullName evidence="13">Rad50/SbcC-type AAA domain-containing protein</fullName>
    </recommendedName>
</protein>
<proteinExistence type="inferred from homology"/>
<dbReference type="AlphaFoldDB" id="A0A0K9P045"/>
<evidence type="ECO:0000259" key="13">
    <source>
        <dbReference type="Pfam" id="PF13476"/>
    </source>
</evidence>
<evidence type="ECO:0000256" key="4">
    <source>
        <dbReference type="ARBA" id="ARBA00022454"/>
    </source>
</evidence>
<dbReference type="GO" id="GO:0006302">
    <property type="term" value="P:double-strand break repair"/>
    <property type="evidence" value="ECO:0007669"/>
    <property type="project" value="InterPro"/>
</dbReference>
<dbReference type="InterPro" id="IPR027417">
    <property type="entry name" value="P-loop_NTPase"/>
</dbReference>
<dbReference type="GO" id="GO:0005634">
    <property type="term" value="C:nucleus"/>
    <property type="evidence" value="ECO:0007669"/>
    <property type="project" value="UniProtKB-SubCell"/>
</dbReference>
<accession>A0A0K9P045</accession>
<evidence type="ECO:0000256" key="8">
    <source>
        <dbReference type="ARBA" id="ARBA00023054"/>
    </source>
</evidence>
<evidence type="ECO:0000256" key="12">
    <source>
        <dbReference type="SAM" id="Coils"/>
    </source>
</evidence>
<keyword evidence="15" id="KW-1185">Reference proteome</keyword>
<dbReference type="GO" id="GO:0005694">
    <property type="term" value="C:chromosome"/>
    <property type="evidence" value="ECO:0007669"/>
    <property type="project" value="UniProtKB-SubCell"/>
</dbReference>
<evidence type="ECO:0000313" key="14">
    <source>
        <dbReference type="EMBL" id="KMZ62353.1"/>
    </source>
</evidence>
<dbReference type="Pfam" id="PF13476">
    <property type="entry name" value="AAA_23"/>
    <property type="match status" value="1"/>
</dbReference>